<dbReference type="EMBL" id="WBKB01000001">
    <property type="protein sequence ID" value="KAB1645116.1"/>
    <property type="molecule type" value="Genomic_DNA"/>
</dbReference>
<dbReference type="GO" id="GO:0033539">
    <property type="term" value="P:fatty acid beta-oxidation using acyl-CoA dehydrogenase"/>
    <property type="evidence" value="ECO:0007669"/>
    <property type="project" value="TreeGrafter"/>
</dbReference>
<evidence type="ECO:0000313" key="10">
    <source>
        <dbReference type="EMBL" id="KAB1645116.1"/>
    </source>
</evidence>
<evidence type="ECO:0000313" key="11">
    <source>
        <dbReference type="Proteomes" id="UP000433493"/>
    </source>
</evidence>
<keyword evidence="4" id="KW-0285">Flavoprotein</keyword>
<comment type="similarity">
    <text evidence="1">Belongs to the ETF alpha-subunit/FixB family.</text>
</comment>
<dbReference type="PIRSF" id="PIRSF000089">
    <property type="entry name" value="Electra_flavoP_a"/>
    <property type="match status" value="1"/>
</dbReference>
<evidence type="ECO:0000256" key="8">
    <source>
        <dbReference type="PIRSR" id="PIRSR000089-1"/>
    </source>
</evidence>
<dbReference type="SUPFAM" id="SSF52402">
    <property type="entry name" value="Adenine nucleotide alpha hydrolases-like"/>
    <property type="match status" value="1"/>
</dbReference>
<dbReference type="Pfam" id="PF00766">
    <property type="entry name" value="ETF_alpha"/>
    <property type="match status" value="1"/>
</dbReference>
<dbReference type="PANTHER" id="PTHR43153">
    <property type="entry name" value="ELECTRON TRANSFER FLAVOPROTEIN ALPHA"/>
    <property type="match status" value="1"/>
</dbReference>
<dbReference type="InterPro" id="IPR001308">
    <property type="entry name" value="ETF_a/FixB"/>
</dbReference>
<dbReference type="SUPFAM" id="SSF52467">
    <property type="entry name" value="DHS-like NAD/FAD-binding domain"/>
    <property type="match status" value="1"/>
</dbReference>
<evidence type="ECO:0000256" key="6">
    <source>
        <dbReference type="ARBA" id="ARBA00022982"/>
    </source>
</evidence>
<dbReference type="PANTHER" id="PTHR43153:SF1">
    <property type="entry name" value="ELECTRON TRANSFER FLAVOPROTEIN SUBUNIT ALPHA, MITOCHONDRIAL"/>
    <property type="match status" value="1"/>
</dbReference>
<evidence type="ECO:0000256" key="2">
    <source>
        <dbReference type="ARBA" id="ARBA00011355"/>
    </source>
</evidence>
<evidence type="ECO:0000256" key="1">
    <source>
        <dbReference type="ARBA" id="ARBA00005817"/>
    </source>
</evidence>
<comment type="subunit">
    <text evidence="2">Heterodimer of an alpha and a beta subunit.</text>
</comment>
<dbReference type="Pfam" id="PF01012">
    <property type="entry name" value="ETF"/>
    <property type="match status" value="1"/>
</dbReference>
<dbReference type="PROSITE" id="PS00696">
    <property type="entry name" value="ETF_ALPHA"/>
    <property type="match status" value="1"/>
</dbReference>
<keyword evidence="11" id="KW-1185">Reference proteome</keyword>
<evidence type="ECO:0000256" key="7">
    <source>
        <dbReference type="ARBA" id="ARBA00025649"/>
    </source>
</evidence>
<comment type="function">
    <text evidence="7">The electron transfer flavoprotein serves as a specific electron acceptor for other dehydrogenases. It transfers the electrons to the main respiratory chain via ETF-ubiquinone oxidoreductase (ETF dehydrogenase).</text>
</comment>
<feature type="binding site" evidence="8">
    <location>
        <begin position="310"/>
        <end position="311"/>
    </location>
    <ligand>
        <name>FAD</name>
        <dbReference type="ChEBI" id="CHEBI:57692"/>
    </ligand>
</feature>
<evidence type="ECO:0000256" key="4">
    <source>
        <dbReference type="ARBA" id="ARBA00022630"/>
    </source>
</evidence>
<dbReference type="AlphaFoldDB" id="A0A7J5BFQ9"/>
<dbReference type="InterPro" id="IPR018206">
    <property type="entry name" value="ETF_asu_C_CS"/>
</dbReference>
<dbReference type="InterPro" id="IPR029035">
    <property type="entry name" value="DHS-like_NAD/FAD-binding_dom"/>
</dbReference>
<dbReference type="GO" id="GO:0009055">
    <property type="term" value="F:electron transfer activity"/>
    <property type="evidence" value="ECO:0007669"/>
    <property type="project" value="InterPro"/>
</dbReference>
<comment type="cofactor">
    <cofactor evidence="8">
        <name>FAD</name>
        <dbReference type="ChEBI" id="CHEBI:57692"/>
    </cofactor>
    <text evidence="8">Binds 1 FAD per dimer.</text>
</comment>
<evidence type="ECO:0000259" key="9">
    <source>
        <dbReference type="SMART" id="SM00893"/>
    </source>
</evidence>
<dbReference type="InterPro" id="IPR014730">
    <property type="entry name" value="ETF_a/b_N"/>
</dbReference>
<dbReference type="FunFam" id="3.40.50.1220:FF:000001">
    <property type="entry name" value="Electron transfer flavoprotein, alpha subunit"/>
    <property type="match status" value="1"/>
</dbReference>
<evidence type="ECO:0000256" key="5">
    <source>
        <dbReference type="ARBA" id="ARBA00022827"/>
    </source>
</evidence>
<feature type="binding site" evidence="8">
    <location>
        <begin position="271"/>
        <end position="278"/>
    </location>
    <ligand>
        <name>FAD</name>
        <dbReference type="ChEBI" id="CHEBI:57692"/>
    </ligand>
</feature>
<keyword evidence="6" id="KW-0249">Electron transport</keyword>
<proteinExistence type="inferred from homology"/>
<dbReference type="Gene3D" id="3.40.50.620">
    <property type="entry name" value="HUPs"/>
    <property type="match status" value="1"/>
</dbReference>
<evidence type="ECO:0000256" key="3">
    <source>
        <dbReference type="ARBA" id="ARBA00022448"/>
    </source>
</evidence>
<dbReference type="InterPro" id="IPR014729">
    <property type="entry name" value="Rossmann-like_a/b/a_fold"/>
</dbReference>
<protein>
    <submittedName>
        <fullName evidence="10">Electron transfer flavoprotein subunit alpha/FixB family protein</fullName>
    </submittedName>
</protein>
<keyword evidence="5 8" id="KW-0274">FAD</keyword>
<organism evidence="10 11">
    <name type="scientific">Gulosibacter chungangensis</name>
    <dbReference type="NCBI Taxonomy" id="979746"/>
    <lineage>
        <taxon>Bacteria</taxon>
        <taxon>Bacillati</taxon>
        <taxon>Actinomycetota</taxon>
        <taxon>Actinomycetes</taxon>
        <taxon>Micrococcales</taxon>
        <taxon>Microbacteriaceae</taxon>
        <taxon>Gulosibacter</taxon>
    </lineage>
</organism>
<dbReference type="OrthoDB" id="9770286at2"/>
<feature type="binding site" evidence="8">
    <location>
        <begin position="254"/>
        <end position="258"/>
    </location>
    <ligand>
        <name>FAD</name>
        <dbReference type="ChEBI" id="CHEBI:57692"/>
    </ligand>
</feature>
<feature type="binding site" evidence="8">
    <location>
        <position position="292"/>
    </location>
    <ligand>
        <name>FAD</name>
        <dbReference type="ChEBI" id="CHEBI:57692"/>
    </ligand>
</feature>
<name>A0A7J5BFQ9_9MICO</name>
<sequence length="331" mass="33438">MSEFPRDAILAVLEADAAGNLDSTAAEVLGAASNIGTPIALVLAPAGVGEAAAAGAAAIGASQVLIAENPNVGELGVFEVDALAAAAAEAQPDAVLIPHTISGRDIAARFAARARAAVAVNVIGVARDEEGVIAQHSVYGGDFNVQSAPTYGLFVCTIRPGSIDERLEAQQVNARALQVTASNKPAAKIESFEEVQVSSSRPDLRGAAKVVSGGRGVGSAEQFALVEQLADALGAAVGASRAAVDAGYVPHSYQVGQTGVSVSPQLYIALGISGAIQHRAGMQTAKTIVAVNKDADAPIFEIADFGVVGDIFEVVPQVISAIEARKIEAGK</sequence>
<dbReference type="GO" id="GO:0050660">
    <property type="term" value="F:flavin adenine dinucleotide binding"/>
    <property type="evidence" value="ECO:0007669"/>
    <property type="project" value="InterPro"/>
</dbReference>
<dbReference type="SMART" id="SM00893">
    <property type="entry name" value="ETF"/>
    <property type="match status" value="1"/>
</dbReference>
<keyword evidence="3" id="KW-0813">Transport</keyword>
<dbReference type="Gene3D" id="3.40.50.1220">
    <property type="entry name" value="TPP-binding domain"/>
    <property type="match status" value="1"/>
</dbReference>
<feature type="domain" description="Electron transfer flavoprotein alpha/beta-subunit N-terminal" evidence="9">
    <location>
        <begin position="9"/>
        <end position="201"/>
    </location>
</feature>
<accession>A0A7J5BFQ9</accession>
<dbReference type="RefSeq" id="WP_158051126.1">
    <property type="nucleotide sequence ID" value="NZ_WBKB01000001.1"/>
</dbReference>
<feature type="binding site" evidence="8">
    <location>
        <position position="215"/>
    </location>
    <ligand>
        <name>FAD</name>
        <dbReference type="ChEBI" id="CHEBI:57692"/>
    </ligand>
</feature>
<feature type="binding site" evidence="8">
    <location>
        <begin position="240"/>
        <end position="241"/>
    </location>
    <ligand>
        <name>FAD</name>
        <dbReference type="ChEBI" id="CHEBI:57692"/>
    </ligand>
</feature>
<reference evidence="10 11" key="1">
    <citation type="submission" date="2019-09" db="EMBL/GenBank/DDBJ databases">
        <title>Phylogeny of genus Pseudoclavibacter and closely related genus.</title>
        <authorList>
            <person name="Li Y."/>
        </authorList>
    </citation>
    <scope>NUCLEOTIDE SEQUENCE [LARGE SCALE GENOMIC DNA]</scope>
    <source>
        <strain evidence="10 11">KCTC 13959</strain>
    </source>
</reference>
<comment type="caution">
    <text evidence="10">The sequence shown here is derived from an EMBL/GenBank/DDBJ whole genome shotgun (WGS) entry which is preliminary data.</text>
</comment>
<gene>
    <name evidence="10" type="ORF">F8O05_02345</name>
</gene>
<dbReference type="Proteomes" id="UP000433493">
    <property type="component" value="Unassembled WGS sequence"/>
</dbReference>
<dbReference type="InterPro" id="IPR014731">
    <property type="entry name" value="ETF_asu_C"/>
</dbReference>